<name>A0A397SAM6_9GLOM</name>
<keyword evidence="4" id="KW-1185">Reference proteome</keyword>
<dbReference type="OrthoDB" id="5588846at2759"/>
<feature type="domain" description="MIR" evidence="2">
    <location>
        <begin position="113"/>
        <end position="168"/>
    </location>
</feature>
<gene>
    <name evidence="3" type="ORF">C1645_840820</name>
</gene>
<dbReference type="Gene3D" id="2.80.10.50">
    <property type="match status" value="1"/>
</dbReference>
<proteinExistence type="predicted"/>
<organism evidence="3 4">
    <name type="scientific">Glomus cerebriforme</name>
    <dbReference type="NCBI Taxonomy" id="658196"/>
    <lineage>
        <taxon>Eukaryota</taxon>
        <taxon>Fungi</taxon>
        <taxon>Fungi incertae sedis</taxon>
        <taxon>Mucoromycota</taxon>
        <taxon>Glomeromycotina</taxon>
        <taxon>Glomeromycetes</taxon>
        <taxon>Glomerales</taxon>
        <taxon>Glomeraceae</taxon>
        <taxon>Glomus</taxon>
    </lineage>
</organism>
<dbReference type="SUPFAM" id="SSF82109">
    <property type="entry name" value="MIR domain"/>
    <property type="match status" value="1"/>
</dbReference>
<dbReference type="EMBL" id="QKYT01001332">
    <property type="protein sequence ID" value="RIA79384.1"/>
    <property type="molecule type" value="Genomic_DNA"/>
</dbReference>
<evidence type="ECO:0000256" key="1">
    <source>
        <dbReference type="ARBA" id="ARBA00022737"/>
    </source>
</evidence>
<keyword evidence="1" id="KW-0677">Repeat</keyword>
<reference evidence="3 4" key="1">
    <citation type="submission" date="2018-06" db="EMBL/GenBank/DDBJ databases">
        <title>Comparative genomics reveals the genomic features of Rhizophagus irregularis, R. cerebriforme, R. diaphanum and Gigaspora rosea, and their symbiotic lifestyle signature.</title>
        <authorList>
            <person name="Morin E."/>
            <person name="San Clemente H."/>
            <person name="Chen E.C.H."/>
            <person name="De La Providencia I."/>
            <person name="Hainaut M."/>
            <person name="Kuo A."/>
            <person name="Kohler A."/>
            <person name="Murat C."/>
            <person name="Tang N."/>
            <person name="Roy S."/>
            <person name="Loubradou J."/>
            <person name="Henrissat B."/>
            <person name="Grigoriev I.V."/>
            <person name="Corradi N."/>
            <person name="Roux C."/>
            <person name="Martin F.M."/>
        </authorList>
    </citation>
    <scope>NUCLEOTIDE SEQUENCE [LARGE SCALE GENOMIC DNA]</scope>
    <source>
        <strain evidence="3 4">DAOM 227022</strain>
    </source>
</reference>
<dbReference type="InterPro" id="IPR036300">
    <property type="entry name" value="MIR_dom_sf"/>
</dbReference>
<accession>A0A397SAM6</accession>
<sequence>MLDRIDDIEKLYKALKENISFIVFKNTNRRKLQSLKYIPESNGGDTAEFISNFRKLCFNAKINDVKEQKKYLYGACLTNYFDYVSNEFYKKMKNVNSTDELIKKFEDIVLKESNLIKNGSIVALKHVTSGKYLGSIKNLCYTTGSFTQMIFVKSPDSDTNSLWRINLDKELASYTDTKLSLHTEVSCDNISHYFESYWGFSHSKLENHQGYLKSGDTINLSIIKDNCDEFLYNHDVQFTIGNDTFQEVFCHKERLEGNDECIELIKHT</sequence>
<evidence type="ECO:0000313" key="3">
    <source>
        <dbReference type="EMBL" id="RIA79384.1"/>
    </source>
</evidence>
<evidence type="ECO:0000313" key="4">
    <source>
        <dbReference type="Proteomes" id="UP000265703"/>
    </source>
</evidence>
<protein>
    <recommendedName>
        <fullName evidence="2">MIR domain-containing protein</fullName>
    </recommendedName>
</protein>
<dbReference type="AlphaFoldDB" id="A0A397SAM6"/>
<evidence type="ECO:0000259" key="2">
    <source>
        <dbReference type="PROSITE" id="PS50919"/>
    </source>
</evidence>
<dbReference type="InterPro" id="IPR016093">
    <property type="entry name" value="MIR_motif"/>
</dbReference>
<comment type="caution">
    <text evidence="3">The sequence shown here is derived from an EMBL/GenBank/DDBJ whole genome shotgun (WGS) entry which is preliminary data.</text>
</comment>
<dbReference type="PROSITE" id="PS50919">
    <property type="entry name" value="MIR"/>
    <property type="match status" value="1"/>
</dbReference>
<dbReference type="Proteomes" id="UP000265703">
    <property type="component" value="Unassembled WGS sequence"/>
</dbReference>